<dbReference type="Gene3D" id="2.60.40.2140">
    <property type="entry name" value="Beta-1,3-glucan-recognition protein, N-terminal domain"/>
    <property type="match status" value="1"/>
</dbReference>
<dbReference type="RefSeq" id="XP_023940922.2">
    <property type="nucleotide sequence ID" value="XM_024085154.2"/>
</dbReference>
<keyword evidence="7" id="KW-1185">Reference proteome</keyword>
<keyword evidence="3" id="KW-0391">Immunity</keyword>
<dbReference type="OrthoDB" id="4781at2759"/>
<sequence>MIITKGMLWLMLVVLADFQINNVASDVAVILRPIRPKGLQVLIKADGMVPHFVFFEGGIYQVGKSTQNISSIFDVAIRQYKGGDNRWLFENYDVELEVGMVIKYRVFVPNVVHDLNVENEQGTLTFNGFIPDYKDFIVMKLFDRLPFPSPGRFCKETVTKVVGKQVCAGDIIFEDNFDTFRTDLWQIEQYIPTDHPGHPFVSYQSLTADPNVFVRNGSLLIVPKLQEDFLERNQSIETGFLDLGDGCTRRQCSKTAFGPDILPPIVSGRLTSIAFAFTYGIVTIRAKIPQGDWLYPEFLVEPLTKKYIGEKDLQSLLQVSSIIQLISGIKYLRSNACFESRSDLIRRILSDEHWREEFHEYVLRWTPGEIELLVDNELYLRTNMRSLNQCHRDHLIGFVPSFNDYRQLSLGVGAGGTHVFPDSIVTDAGHVKPWRNADAKASLKFWRNKYQWLPTWIAPSLEIDYIKVEAL</sequence>
<feature type="chain" id="PRO_5045591285" evidence="4">
    <location>
        <begin position="26"/>
        <end position="471"/>
    </location>
</feature>
<name>A0A6J1N730_BICAN</name>
<dbReference type="PROSITE" id="PS51762">
    <property type="entry name" value="GH16_2"/>
    <property type="match status" value="1"/>
</dbReference>
<dbReference type="InterPro" id="IPR043030">
    <property type="entry name" value="BGBP_N_sf"/>
</dbReference>
<dbReference type="AlphaFoldDB" id="A0A6J1N730"/>
<keyword evidence="2" id="KW-0399">Innate immunity</keyword>
<dbReference type="Pfam" id="PF00722">
    <property type="entry name" value="Glyco_hydro_16"/>
    <property type="match status" value="1"/>
</dbReference>
<keyword evidence="4" id="KW-0732">Signal</keyword>
<dbReference type="GO" id="GO:0005975">
    <property type="term" value="P:carbohydrate metabolic process"/>
    <property type="evidence" value="ECO:0007669"/>
    <property type="project" value="InterPro"/>
</dbReference>
<feature type="domain" description="CBM39" evidence="6">
    <location>
        <begin position="24"/>
        <end position="131"/>
    </location>
</feature>
<organism evidence="7 8">
    <name type="scientific">Bicyclus anynana</name>
    <name type="common">Squinting bush brown butterfly</name>
    <dbReference type="NCBI Taxonomy" id="110368"/>
    <lineage>
        <taxon>Eukaryota</taxon>
        <taxon>Metazoa</taxon>
        <taxon>Ecdysozoa</taxon>
        <taxon>Arthropoda</taxon>
        <taxon>Hexapoda</taxon>
        <taxon>Insecta</taxon>
        <taxon>Pterygota</taxon>
        <taxon>Neoptera</taxon>
        <taxon>Endopterygota</taxon>
        <taxon>Lepidoptera</taxon>
        <taxon>Glossata</taxon>
        <taxon>Ditrysia</taxon>
        <taxon>Papilionoidea</taxon>
        <taxon>Nymphalidae</taxon>
        <taxon>Satyrinae</taxon>
        <taxon>Satyrini</taxon>
        <taxon>Mycalesina</taxon>
        <taxon>Bicyclus</taxon>
    </lineage>
</organism>
<dbReference type="GO" id="GO:0004553">
    <property type="term" value="F:hydrolase activity, hydrolyzing O-glycosyl compounds"/>
    <property type="evidence" value="ECO:0007669"/>
    <property type="project" value="InterPro"/>
</dbReference>
<evidence type="ECO:0000259" key="5">
    <source>
        <dbReference type="PROSITE" id="PS51762"/>
    </source>
</evidence>
<dbReference type="InterPro" id="IPR000757">
    <property type="entry name" value="Beta-glucanase-like"/>
</dbReference>
<evidence type="ECO:0000256" key="4">
    <source>
        <dbReference type="SAM" id="SignalP"/>
    </source>
</evidence>
<dbReference type="GeneID" id="112047873"/>
<accession>A0A6J1N730</accession>
<comment type="similarity">
    <text evidence="1">Belongs to the insect beta-1,3-glucan binding protein family.</text>
</comment>
<evidence type="ECO:0000256" key="2">
    <source>
        <dbReference type="ARBA" id="ARBA00022588"/>
    </source>
</evidence>
<evidence type="ECO:0000313" key="8">
    <source>
        <dbReference type="RefSeq" id="XP_023940922.2"/>
    </source>
</evidence>
<evidence type="ECO:0000313" key="7">
    <source>
        <dbReference type="Proteomes" id="UP001652582"/>
    </source>
</evidence>
<protein>
    <submittedName>
        <fullName evidence="8">Beta-1,3-glucan-binding protein-like</fullName>
    </submittedName>
</protein>
<dbReference type="Gene3D" id="2.60.120.200">
    <property type="match status" value="1"/>
</dbReference>
<evidence type="ECO:0000259" key="6">
    <source>
        <dbReference type="PROSITE" id="PS51969"/>
    </source>
</evidence>
<dbReference type="Proteomes" id="UP001652582">
    <property type="component" value="Chromosome 15"/>
</dbReference>
<dbReference type="PANTHER" id="PTHR10963:SF60">
    <property type="entry name" value="GRAM-NEGATIVE BACTERIA-BINDING PROTEIN 1-RELATED"/>
    <property type="match status" value="1"/>
</dbReference>
<evidence type="ECO:0000256" key="1">
    <source>
        <dbReference type="ARBA" id="ARBA00008781"/>
    </source>
</evidence>
<dbReference type="GO" id="GO:0030246">
    <property type="term" value="F:carbohydrate binding"/>
    <property type="evidence" value="ECO:0007669"/>
    <property type="project" value="InterPro"/>
</dbReference>
<dbReference type="PANTHER" id="PTHR10963">
    <property type="entry name" value="GLYCOSYL HYDROLASE-RELATED"/>
    <property type="match status" value="1"/>
</dbReference>
<proteinExistence type="inferred from homology"/>
<dbReference type="SUPFAM" id="SSF49899">
    <property type="entry name" value="Concanavalin A-like lectins/glucanases"/>
    <property type="match status" value="1"/>
</dbReference>
<dbReference type="InterPro" id="IPR050546">
    <property type="entry name" value="Glycosyl_Hydrlase_16"/>
</dbReference>
<dbReference type="GO" id="GO:0045087">
    <property type="term" value="P:innate immune response"/>
    <property type="evidence" value="ECO:0007669"/>
    <property type="project" value="UniProtKB-KW"/>
</dbReference>
<dbReference type="InterPro" id="IPR013320">
    <property type="entry name" value="ConA-like_dom_sf"/>
</dbReference>
<feature type="signal peptide" evidence="4">
    <location>
        <begin position="1"/>
        <end position="25"/>
    </location>
</feature>
<dbReference type="PROSITE" id="PS51969">
    <property type="entry name" value="CBM39"/>
    <property type="match status" value="1"/>
</dbReference>
<gene>
    <name evidence="8" type="primary">LOC112047873</name>
</gene>
<reference evidence="8" key="1">
    <citation type="submission" date="2025-08" db="UniProtKB">
        <authorList>
            <consortium name="RefSeq"/>
        </authorList>
    </citation>
    <scope>IDENTIFICATION</scope>
</reference>
<evidence type="ECO:0000256" key="3">
    <source>
        <dbReference type="ARBA" id="ARBA00022859"/>
    </source>
</evidence>
<dbReference type="KEGG" id="bany:112047873"/>
<dbReference type="InterPro" id="IPR031756">
    <property type="entry name" value="BGBP_N"/>
</dbReference>
<feature type="domain" description="GH16" evidence="5">
    <location>
        <begin position="140"/>
        <end position="471"/>
    </location>
</feature>